<dbReference type="RefSeq" id="WP_012935519.1">
    <property type="nucleotide sequence ID" value="NC_013739.1"/>
</dbReference>
<keyword evidence="3" id="KW-1185">Reference proteome</keyword>
<evidence type="ECO:0008006" key="4">
    <source>
        <dbReference type="Google" id="ProtNLM"/>
    </source>
</evidence>
<reference evidence="3" key="2">
    <citation type="submission" date="2010-01" db="EMBL/GenBank/DDBJ databases">
        <title>The complete genome of Conexibacter woesei DSM 14684.</title>
        <authorList>
            <consortium name="US DOE Joint Genome Institute (JGI-PGF)"/>
            <person name="Lucas S."/>
            <person name="Copeland A."/>
            <person name="Lapidus A."/>
            <person name="Glavina del Rio T."/>
            <person name="Dalin E."/>
            <person name="Tice H."/>
            <person name="Bruce D."/>
            <person name="Goodwin L."/>
            <person name="Pitluck S."/>
            <person name="Kyrpides N."/>
            <person name="Mavromatis K."/>
            <person name="Ivanova N."/>
            <person name="Mikhailova N."/>
            <person name="Chertkov O."/>
            <person name="Brettin T."/>
            <person name="Detter J.C."/>
            <person name="Han C."/>
            <person name="Larimer F."/>
            <person name="Land M."/>
            <person name="Hauser L."/>
            <person name="Markowitz V."/>
            <person name="Cheng J.-F."/>
            <person name="Hugenholtz P."/>
            <person name="Woyke T."/>
            <person name="Wu D."/>
            <person name="Pukall R."/>
            <person name="Steenblock K."/>
            <person name="Schneider S."/>
            <person name="Klenk H.-P."/>
            <person name="Eisen J.A."/>
        </authorList>
    </citation>
    <scope>NUCLEOTIDE SEQUENCE [LARGE SCALE GENOMIC DNA]</scope>
    <source>
        <strain evidence="3">DSM 14684 / CIP 108061 / JCM 11494 / NBRC 100937 / ID131577</strain>
    </source>
</reference>
<evidence type="ECO:0000256" key="1">
    <source>
        <dbReference type="SAM" id="MobiDB-lite"/>
    </source>
</evidence>
<sequence>MSLPRIASRDEWLAARTRLLAREKELTRARDALSTERRNLPMVEVDQEYAFEGPDGKSSLLDLFADRRQLAVSHFMFDPRWEDGCSSCSAGADEVADGLRDHLAVRDTTLAFVSRAPLARIERYKAKKGWTFPWYSSYGSAFNDDFGVTLDPARGQDEYNYRRLDLDGDPPFEMPGLSCFLRDGERVFHTYSLFARGAEWLGGSYAYLDLTALGRQEEWEEPKGRADLERTARPDFAS</sequence>
<accession>D3F4L1</accession>
<dbReference type="OrthoDB" id="4721017at2"/>
<dbReference type="EMBL" id="CP001854">
    <property type="protein sequence ID" value="ADB52468.1"/>
    <property type="molecule type" value="Genomic_DNA"/>
</dbReference>
<dbReference type="InterPro" id="IPR010296">
    <property type="entry name" value="DUF899_thioredox"/>
</dbReference>
<dbReference type="HOGENOM" id="CLU_066898_1_0_11"/>
<gene>
    <name evidence="2" type="ordered locus">Cwoe_4051</name>
</gene>
<dbReference type="KEGG" id="cwo:Cwoe_4051"/>
<evidence type="ECO:0000313" key="2">
    <source>
        <dbReference type="EMBL" id="ADB52468.1"/>
    </source>
</evidence>
<dbReference type="Proteomes" id="UP000008229">
    <property type="component" value="Chromosome"/>
</dbReference>
<feature type="region of interest" description="Disordered" evidence="1">
    <location>
        <begin position="218"/>
        <end position="238"/>
    </location>
</feature>
<dbReference type="Pfam" id="PF05988">
    <property type="entry name" value="DUF899"/>
    <property type="match status" value="1"/>
</dbReference>
<protein>
    <recommendedName>
        <fullName evidence="4">DUF899 domain-containing protein</fullName>
    </recommendedName>
</protein>
<proteinExistence type="predicted"/>
<name>D3F4L1_CONWI</name>
<evidence type="ECO:0000313" key="3">
    <source>
        <dbReference type="Proteomes" id="UP000008229"/>
    </source>
</evidence>
<dbReference type="STRING" id="469383.Cwoe_4051"/>
<reference evidence="2 3" key="1">
    <citation type="journal article" date="2010" name="Stand. Genomic Sci.">
        <title>Complete genome sequence of Conexibacter woesei type strain (ID131577).</title>
        <authorList>
            <person name="Pukall R."/>
            <person name="Lapidus A."/>
            <person name="Glavina Del Rio T."/>
            <person name="Copeland A."/>
            <person name="Tice H."/>
            <person name="Cheng J.-F."/>
            <person name="Lucas S."/>
            <person name="Chen F."/>
            <person name="Nolan M."/>
            <person name="Bruce D."/>
            <person name="Goodwin L."/>
            <person name="Pitluck S."/>
            <person name="Mavromatis K."/>
            <person name="Ivanova N."/>
            <person name="Ovchinnikova G."/>
            <person name="Pati A."/>
            <person name="Chen A."/>
            <person name="Palaniappan K."/>
            <person name="Land M."/>
            <person name="Hauser L."/>
            <person name="Chang Y.-J."/>
            <person name="Jeffries C.D."/>
            <person name="Chain P."/>
            <person name="Meincke L."/>
            <person name="Sims D."/>
            <person name="Brettin T."/>
            <person name="Detter J.C."/>
            <person name="Rohde M."/>
            <person name="Goeker M."/>
            <person name="Bristow J."/>
            <person name="Eisen J.A."/>
            <person name="Markowitz V."/>
            <person name="Kyrpides N.C."/>
            <person name="Klenk H.-P."/>
            <person name="Hugenholtz P."/>
        </authorList>
    </citation>
    <scope>NUCLEOTIDE SEQUENCE [LARGE SCALE GENOMIC DNA]</scope>
    <source>
        <strain evidence="3">DSM 14684 / CIP 108061 / JCM 11494 / NBRC 100937 / ID131577</strain>
    </source>
</reference>
<dbReference type="eggNOG" id="COG4312">
    <property type="taxonomic scope" value="Bacteria"/>
</dbReference>
<dbReference type="AlphaFoldDB" id="D3F4L1"/>
<organism evidence="2 3">
    <name type="scientific">Conexibacter woesei (strain DSM 14684 / CCUG 47730 / CIP 108061 / JCM 11494 / NBRC 100937 / ID131577)</name>
    <dbReference type="NCBI Taxonomy" id="469383"/>
    <lineage>
        <taxon>Bacteria</taxon>
        <taxon>Bacillati</taxon>
        <taxon>Actinomycetota</taxon>
        <taxon>Thermoleophilia</taxon>
        <taxon>Solirubrobacterales</taxon>
        <taxon>Conexibacteraceae</taxon>
        <taxon>Conexibacter</taxon>
    </lineage>
</organism>